<dbReference type="RefSeq" id="WP_106586918.1">
    <property type="nucleotide sequence ID" value="NZ_PYGA01000039.1"/>
</dbReference>
<protein>
    <submittedName>
        <fullName evidence="1">Uncharacterized protein</fullName>
    </submittedName>
</protein>
<dbReference type="EMBL" id="PYGA01000039">
    <property type="protein sequence ID" value="PSK84186.1"/>
    <property type="molecule type" value="Genomic_DNA"/>
</dbReference>
<gene>
    <name evidence="1" type="ORF">CLV63_1395</name>
</gene>
<evidence type="ECO:0000313" key="1">
    <source>
        <dbReference type="EMBL" id="PSK84186.1"/>
    </source>
</evidence>
<dbReference type="OrthoDB" id="9153432at2"/>
<organism evidence="1 2">
    <name type="scientific">Murinocardiopsis flavida</name>
    <dbReference type="NCBI Taxonomy" id="645275"/>
    <lineage>
        <taxon>Bacteria</taxon>
        <taxon>Bacillati</taxon>
        <taxon>Actinomycetota</taxon>
        <taxon>Actinomycetes</taxon>
        <taxon>Streptosporangiales</taxon>
        <taxon>Nocardiopsidaceae</taxon>
        <taxon>Murinocardiopsis</taxon>
    </lineage>
</organism>
<name>A0A2P8CGY3_9ACTN</name>
<comment type="caution">
    <text evidence="1">The sequence shown here is derived from an EMBL/GenBank/DDBJ whole genome shotgun (WGS) entry which is preliminary data.</text>
</comment>
<dbReference type="AlphaFoldDB" id="A0A2P8CGY3"/>
<evidence type="ECO:0000313" key="2">
    <source>
        <dbReference type="Proteomes" id="UP000240542"/>
    </source>
</evidence>
<accession>A0A2P8CGY3</accession>
<sequence length="159" mass="17397">MPPNTVPPIAFEFRRLADPGAYPDLALRLGAARYTADTYYFAPDGGSPVPESIGGRLALLLDQWLELLAMLRDGDAVHLPFDFSDQSTGWLRVTLFEDDEVLVEAGWSRIEGWRCRPWDISGTAAGIRDFTPNPNASTTGTLTALRAAIGRDRDAFAAL</sequence>
<dbReference type="Proteomes" id="UP000240542">
    <property type="component" value="Unassembled WGS sequence"/>
</dbReference>
<proteinExistence type="predicted"/>
<keyword evidence="2" id="KW-1185">Reference proteome</keyword>
<reference evidence="1 2" key="1">
    <citation type="submission" date="2018-03" db="EMBL/GenBank/DDBJ databases">
        <title>Genomic Encyclopedia of Archaeal and Bacterial Type Strains, Phase II (KMG-II): from individual species to whole genera.</title>
        <authorList>
            <person name="Goeker M."/>
        </authorList>
    </citation>
    <scope>NUCLEOTIDE SEQUENCE [LARGE SCALE GENOMIC DNA]</scope>
    <source>
        <strain evidence="1 2">DSM 45312</strain>
    </source>
</reference>